<evidence type="ECO:0000256" key="1">
    <source>
        <dbReference type="SAM" id="MobiDB-lite"/>
    </source>
</evidence>
<accession>A0A1L7D085</accession>
<protein>
    <submittedName>
        <fullName evidence="2">Uncharacterized protein</fullName>
    </submittedName>
</protein>
<dbReference type="STRING" id="1437874.CSPHI_11780"/>
<sequence length="395" mass="40824">MPAPQRELIHLIAPSGHPNYGDELIVSAWLRFLARRRPRARVVLDCHTPGVAAALHRGEHPGLLAVDTTFRVGVRAAADAGGDPAAAVARARAILADPSIFAQVAVNLDWARRAEVVHVLGGGWINDLWPAHAAVLATAGELGRTRVATGQGLVPGESLAAALAGVWPRFDLVDVRDGPSRALVPAGASATGDDAWLGLAAGPAGLGASRARPVVLAAQADLLAEGDPAALAGRILAILRDWGVSGEDLAVLECIPDVDLVVWREIAAAAPDLAAGARIVGFPELLAHGLPARPGQRWLSTRYHPHLVAAARGAAGVALDVHAGGYYAVKHGAVAAAGSGWPVVDGRAPARPGPGFDPAAARAAEAAKTALAERIYPRRGPLSRAARRRGRPPRR</sequence>
<dbReference type="Proteomes" id="UP000185469">
    <property type="component" value="Chromosome"/>
</dbReference>
<gene>
    <name evidence="2" type="ORF">CSPHI_11780</name>
</gene>
<keyword evidence="3" id="KW-1185">Reference proteome</keyword>
<dbReference type="EMBL" id="CP009248">
    <property type="protein sequence ID" value="APT91528.1"/>
    <property type="molecule type" value="Genomic_DNA"/>
</dbReference>
<dbReference type="KEGG" id="csph:CSPHI_11780"/>
<feature type="compositionally biased region" description="Basic residues" evidence="1">
    <location>
        <begin position="385"/>
        <end position="395"/>
    </location>
</feature>
<dbReference type="OrthoDB" id="8444043at2"/>
<evidence type="ECO:0000313" key="2">
    <source>
        <dbReference type="EMBL" id="APT91528.1"/>
    </source>
</evidence>
<proteinExistence type="predicted"/>
<name>A0A1L7D085_9CORY</name>
<dbReference type="RefSeq" id="WP_084210405.1">
    <property type="nucleotide sequence ID" value="NZ_CP009248.1"/>
</dbReference>
<evidence type="ECO:0000313" key="3">
    <source>
        <dbReference type="Proteomes" id="UP000185469"/>
    </source>
</evidence>
<dbReference type="AlphaFoldDB" id="A0A1L7D085"/>
<feature type="region of interest" description="Disordered" evidence="1">
    <location>
        <begin position="376"/>
        <end position="395"/>
    </location>
</feature>
<organism evidence="2 3">
    <name type="scientific">Corynebacterium sphenisci DSM 44792</name>
    <dbReference type="NCBI Taxonomy" id="1437874"/>
    <lineage>
        <taxon>Bacteria</taxon>
        <taxon>Bacillati</taxon>
        <taxon>Actinomycetota</taxon>
        <taxon>Actinomycetes</taxon>
        <taxon>Mycobacteriales</taxon>
        <taxon>Corynebacteriaceae</taxon>
        <taxon>Corynebacterium</taxon>
    </lineage>
</organism>
<reference evidence="2 3" key="1">
    <citation type="submission" date="2014-08" db="EMBL/GenBank/DDBJ databases">
        <title>Complete genome sequence of Corynebacterium sphenisci CECT 5990(T) (=DSM 44792(T)), isolated from healthy wild penguins.</title>
        <authorList>
            <person name="Ruckert C."/>
            <person name="Albersmeier A."/>
            <person name="Winkler A."/>
            <person name="Kalinowski J."/>
        </authorList>
    </citation>
    <scope>NUCLEOTIDE SEQUENCE [LARGE SCALE GENOMIC DNA]</scope>
    <source>
        <strain evidence="2 3">DSM 44792</strain>
    </source>
</reference>